<organism evidence="1">
    <name type="scientific">Proteus mirabilis</name>
    <dbReference type="NCBI Taxonomy" id="584"/>
    <lineage>
        <taxon>Bacteria</taxon>
        <taxon>Pseudomonadati</taxon>
        <taxon>Pseudomonadota</taxon>
        <taxon>Gammaproteobacteria</taxon>
        <taxon>Enterobacterales</taxon>
        <taxon>Morganellaceae</taxon>
        <taxon>Proteus</taxon>
    </lineage>
</organism>
<dbReference type="RefSeq" id="WP_036895431.1">
    <property type="nucleotide sequence ID" value="NZ_CAXOLK010000001.1"/>
</dbReference>
<dbReference type="AlphaFoldDB" id="A0ABD5LYN6"/>
<dbReference type="EMBL" id="JADQCH020000001">
    <property type="protein sequence ID" value="MEY2343769.1"/>
    <property type="molecule type" value="Genomic_DNA"/>
</dbReference>
<accession>A0ABD5LYN6</accession>
<name>A0ABD5LYN6_PROMI</name>
<protein>
    <submittedName>
        <fullName evidence="1">Uncharacterized protein</fullName>
    </submittedName>
</protein>
<proteinExistence type="predicted"/>
<comment type="caution">
    <text evidence="1">The sequence shown here is derived from an EMBL/GenBank/DDBJ whole genome shotgun (WGS) entry which is preliminary data.</text>
</comment>
<reference evidence="1" key="1">
    <citation type="submission" date="2021-05" db="EMBL/GenBank/DDBJ databases">
        <title>First report of NDM-5 and VEB-6 producing Proteus mirabilis isolated from blood of a sepsis patient in Kolkata, India.</title>
        <authorList>
            <person name="Halder G."/>
            <person name="Chaudhuri B."/>
            <person name="Dutta S."/>
        </authorList>
    </citation>
    <scope>NUCLEOTIDE SEQUENCE [LARGE SCALE GENOMIC DNA]</scope>
    <source>
        <strain evidence="1">7049</strain>
    </source>
</reference>
<gene>
    <name evidence="1" type="ORF">I3679_004005</name>
</gene>
<evidence type="ECO:0000313" key="1">
    <source>
        <dbReference type="EMBL" id="MEY2343769.1"/>
    </source>
</evidence>
<sequence>MSVLNENWEPGFGAIYTWFAMDKHGKIAVMVNNCFGDLPINLLSIKNVESLLDHLCEYMWEESQVFNHYPKNKNGNFELDLYSAWRQRSDLDRNNIICVLQADLIKSGHYSEANLSANKGFFVYHGVEGSKEGEDYPVGFTGKTKMGDYFRYLVPTIYASINDFPEELRHGIAVSDTVDFTIDRVLDNDKINEYFPKMYR</sequence>